<dbReference type="Proteomes" id="UP000537825">
    <property type="component" value="Unassembled WGS sequence"/>
</dbReference>
<organism evidence="2 3">
    <name type="scientific">Corallococcus exiguus</name>
    <dbReference type="NCBI Taxonomy" id="83462"/>
    <lineage>
        <taxon>Bacteria</taxon>
        <taxon>Pseudomonadati</taxon>
        <taxon>Myxococcota</taxon>
        <taxon>Myxococcia</taxon>
        <taxon>Myxococcales</taxon>
        <taxon>Cystobacterineae</taxon>
        <taxon>Myxococcaceae</taxon>
        <taxon>Corallococcus</taxon>
    </lineage>
</organism>
<dbReference type="SUPFAM" id="SSF47413">
    <property type="entry name" value="lambda repressor-like DNA-binding domains"/>
    <property type="match status" value="1"/>
</dbReference>
<name>A0A7X4YIX5_9BACT</name>
<comment type="caution">
    <text evidence="2">The sequence shown here is derived from an EMBL/GenBank/DDBJ whole genome shotgun (WGS) entry which is preliminary data.</text>
</comment>
<reference evidence="2 3" key="1">
    <citation type="submission" date="2020-01" db="EMBL/GenBank/DDBJ databases">
        <title>The draft genome sequence of Corallococcus exiguus DSM 14696.</title>
        <authorList>
            <person name="Zhang X."/>
            <person name="Zhu H."/>
        </authorList>
    </citation>
    <scope>NUCLEOTIDE SEQUENCE [LARGE SCALE GENOMIC DNA]</scope>
    <source>
        <strain evidence="2 3">DSM 14696</strain>
    </source>
</reference>
<dbReference type="CDD" id="cd00093">
    <property type="entry name" value="HTH_XRE"/>
    <property type="match status" value="1"/>
</dbReference>
<sequence>MNEVNALNAVIAENVRRFREQKSWSQEILAGAAEISVRTVQRVEKGEGAGKEALLAIAGALEVSIDDLRTDPRQELAQLFGVAPHEVTPEFIAKKTEETKEKYNIVSLAIVSTADELEAIFDIDAMRFECVSSLEAVRDVAAELEEFLTDLLDISGECGPVHRRKYAKTAFEIVQQVQELGSVVSIGVDRHLLSVAKSEPVPWRSLYVVVAPSDQAKTAVIVERNASVNFRV</sequence>
<accession>A0A7X4YIX5</accession>
<dbReference type="Gene3D" id="1.10.260.40">
    <property type="entry name" value="lambda repressor-like DNA-binding domains"/>
    <property type="match status" value="1"/>
</dbReference>
<dbReference type="SMART" id="SM00530">
    <property type="entry name" value="HTH_XRE"/>
    <property type="match status" value="1"/>
</dbReference>
<protein>
    <submittedName>
        <fullName evidence="2">Helix-turn-helix domain-containing protein</fullName>
    </submittedName>
</protein>
<dbReference type="Pfam" id="PF01381">
    <property type="entry name" value="HTH_3"/>
    <property type="match status" value="1"/>
</dbReference>
<evidence type="ECO:0000313" key="3">
    <source>
        <dbReference type="Proteomes" id="UP000537825"/>
    </source>
</evidence>
<evidence type="ECO:0000313" key="2">
    <source>
        <dbReference type="EMBL" id="NBC46254.1"/>
    </source>
</evidence>
<dbReference type="RefSeq" id="WP_161663358.1">
    <property type="nucleotide sequence ID" value="NZ_CBCSLE010000148.1"/>
</dbReference>
<gene>
    <name evidence="2" type="ORF">GTZ93_41350</name>
</gene>
<dbReference type="AlphaFoldDB" id="A0A7X4YIX5"/>
<dbReference type="InterPro" id="IPR001387">
    <property type="entry name" value="Cro/C1-type_HTH"/>
</dbReference>
<feature type="domain" description="HTH cro/C1-type" evidence="1">
    <location>
        <begin position="15"/>
        <end position="68"/>
    </location>
</feature>
<proteinExistence type="predicted"/>
<dbReference type="EMBL" id="JAAAPK010000020">
    <property type="protein sequence ID" value="NBC46254.1"/>
    <property type="molecule type" value="Genomic_DNA"/>
</dbReference>
<dbReference type="PROSITE" id="PS50943">
    <property type="entry name" value="HTH_CROC1"/>
    <property type="match status" value="1"/>
</dbReference>
<evidence type="ECO:0000259" key="1">
    <source>
        <dbReference type="PROSITE" id="PS50943"/>
    </source>
</evidence>
<dbReference type="GO" id="GO:0003677">
    <property type="term" value="F:DNA binding"/>
    <property type="evidence" value="ECO:0007669"/>
    <property type="project" value="InterPro"/>
</dbReference>
<keyword evidence="3" id="KW-1185">Reference proteome</keyword>
<dbReference type="InterPro" id="IPR010982">
    <property type="entry name" value="Lambda_DNA-bd_dom_sf"/>
</dbReference>